<dbReference type="AlphaFoldDB" id="G1FGU3"/>
<dbReference type="Proteomes" id="UP000220251">
    <property type="component" value="Unassembled WGS sequence"/>
</dbReference>
<dbReference type="GO" id="GO:0006265">
    <property type="term" value="P:DNA topological change"/>
    <property type="evidence" value="ECO:0007669"/>
    <property type="project" value="UniProtKB-UniRule"/>
</dbReference>
<dbReference type="PROSITE" id="PS50880">
    <property type="entry name" value="TOPRIM"/>
    <property type="match status" value="1"/>
</dbReference>
<dbReference type="InterPro" id="IPR003121">
    <property type="entry name" value="SWIB_MDM2_domain"/>
</dbReference>
<feature type="active site" description="O-(5'-phospho-DNA)-tyrosine intermediate" evidence="10">
    <location>
        <position position="317"/>
    </location>
</feature>
<dbReference type="Gene3D" id="1.10.290.10">
    <property type="entry name" value="Topoisomerase I, domain 4"/>
    <property type="match status" value="1"/>
</dbReference>
<comment type="similarity">
    <text evidence="2 10">Belongs to the type IA topoisomerase family.</text>
</comment>
<keyword evidence="17" id="KW-1185">Reference proteome</keyword>
<dbReference type="InterPro" id="IPR036885">
    <property type="entry name" value="SWIB_MDM2_dom_sf"/>
</dbReference>
<evidence type="ECO:0000256" key="3">
    <source>
        <dbReference type="ARBA" id="ARBA00022723"/>
    </source>
</evidence>
<dbReference type="InterPro" id="IPR013824">
    <property type="entry name" value="Topo_IA_cen_sub1"/>
</dbReference>
<dbReference type="CDD" id="cd03363">
    <property type="entry name" value="TOPRIM_TopoIA_TopoI"/>
    <property type="match status" value="1"/>
</dbReference>
<sequence length="872" mass="98833">MGKSLIIVESPAKIKTLRKFLGANYIFESSVGHIRDLPESEFGIAIDNDFEPSYTILKDKKKVCDSLKSAAKKSDVIYLCPDPDREGEAIAWHIQEILKDTLKKDIPFKRVTFNSITKEAVLKALETPKDINHSLVDAQQARRLLDRIVGYKISPILNKRIQRGRGEGVSAGRVQSVALKLVVDREKEIEAFVAVEYWKLGALFKKAEDEKQFKASLFSVDGKKIIKESSEGDGYQIGNREAAEEVLARMKGHPYHVESVEKKEKRRFPVPPFITSTLQQEASRHFGFSSQRTMSIAQKLYEGIDMGTEGQEGLITYMRTDSVRVAPEAISEARSYIQNQYGADYLPETPKYYTTKKSAQDAHEAIRPTNLLHPPEKIEKYLSKEEFLLYRLIWRRFLASQMMPAVYDTMSVDIVNGKGILLRATGSVIKFSGFLAVYEEKIDEEDKDEEDRLLPKLEEGETLKTLDFFHEQSFTRPPPRFTEASLVKELEKSGVGRPSTYAAIMNKIQSRDYTVKESGRLKPTELGRVIANLLEANFKDIMDIGFTASMEDDLESIAESKRPWKAVVKDFWQRFSPQLELAEKQAFVPKIETDIPCPQCESGKLQKIWSKNKYFFGCSNYPECSFSAPVETIDFKKEDYAEDFDWDQKCPLCSSEMKLRHSRFGSFLGCSKYPDCKGLVNIPKKGEKIIPESELPSCPAVGCPGKIVSRKSRFGKIFFSCSTFPECDVIANSVEELNAKYQDHPRTAYVKKERYPSKGKKGKEKSAKESKAKKTSKATKAKKAAPAKEKAKRAQKELTLTGPLKDFLAKDTMSRGDITKEVWVYIKEKGLQDANDKRLIVPDKKLAKVLGTDEPVNMFKLPGLLNKYIGDK</sequence>
<feature type="site" description="Interaction with DNA" evidence="10">
    <location>
        <position position="319"/>
    </location>
</feature>
<evidence type="ECO:0000259" key="12">
    <source>
        <dbReference type="PROSITE" id="PS50880"/>
    </source>
</evidence>
<keyword evidence="8 10" id="KW-0238">DNA-binding</keyword>
<dbReference type="GO" id="GO:0008270">
    <property type="term" value="F:zinc ion binding"/>
    <property type="evidence" value="ECO:0007669"/>
    <property type="project" value="UniProtKB-KW"/>
</dbReference>
<dbReference type="Pfam" id="PF02201">
    <property type="entry name" value="SWIB"/>
    <property type="match status" value="1"/>
</dbReference>
<dbReference type="InterPro" id="IPR034149">
    <property type="entry name" value="TOPRIM_TopoI"/>
</dbReference>
<evidence type="ECO:0000256" key="4">
    <source>
        <dbReference type="ARBA" id="ARBA00022771"/>
    </source>
</evidence>
<feature type="compositionally biased region" description="Basic and acidic residues" evidence="11">
    <location>
        <begin position="786"/>
        <end position="795"/>
    </location>
</feature>
<evidence type="ECO:0000313" key="16">
    <source>
        <dbReference type="EMBL" id="CRX38915.1"/>
    </source>
</evidence>
<dbReference type="SMART" id="SM00437">
    <property type="entry name" value="TOP1Ac"/>
    <property type="match status" value="1"/>
</dbReference>
<dbReference type="Pfam" id="PF01751">
    <property type="entry name" value="Toprim"/>
    <property type="match status" value="1"/>
</dbReference>
<keyword evidence="4" id="KW-0863">Zinc-finger</keyword>
<evidence type="ECO:0000259" key="14">
    <source>
        <dbReference type="PROSITE" id="PS52039"/>
    </source>
</evidence>
<comment type="subunit">
    <text evidence="10">Monomer.</text>
</comment>
<dbReference type="Gene3D" id="1.10.460.10">
    <property type="entry name" value="Topoisomerase I, domain 2"/>
    <property type="match status" value="1"/>
</dbReference>
<feature type="region of interest" description="Interaction with DNA" evidence="10">
    <location>
        <begin position="170"/>
        <end position="175"/>
    </location>
</feature>
<dbReference type="InterPro" id="IPR003602">
    <property type="entry name" value="Topo_IA_DNA-bd_dom"/>
</dbReference>
<dbReference type="RefSeq" id="WP_098038775.1">
    <property type="nucleotide sequence ID" value="NZ_CWGJ01000025.1"/>
</dbReference>
<feature type="domain" description="Toprim" evidence="12">
    <location>
        <begin position="3"/>
        <end position="116"/>
    </location>
</feature>
<dbReference type="InterPro" id="IPR023406">
    <property type="entry name" value="Topo_IA_AS"/>
</dbReference>
<feature type="compositionally biased region" description="Basic residues" evidence="11">
    <location>
        <begin position="773"/>
        <end position="785"/>
    </location>
</feature>
<dbReference type="InterPro" id="IPR019835">
    <property type="entry name" value="SWIB_domain"/>
</dbReference>
<dbReference type="Gene3D" id="1.10.245.10">
    <property type="entry name" value="SWIB/MDM2 domain"/>
    <property type="match status" value="1"/>
</dbReference>
<evidence type="ECO:0000256" key="9">
    <source>
        <dbReference type="ARBA" id="ARBA00023235"/>
    </source>
</evidence>
<feature type="site" description="Interaction with DNA" evidence="10">
    <location>
        <position position="511"/>
    </location>
</feature>
<proteinExistence type="inferred from homology"/>
<dbReference type="SUPFAM" id="SSF56712">
    <property type="entry name" value="Prokaryotic type I DNA topoisomerase"/>
    <property type="match status" value="1"/>
</dbReference>
<evidence type="ECO:0000256" key="6">
    <source>
        <dbReference type="ARBA" id="ARBA00022842"/>
    </source>
</evidence>
<dbReference type="InterPro" id="IPR013826">
    <property type="entry name" value="Topo_IA_cen_sub3"/>
</dbReference>
<comment type="catalytic activity">
    <reaction evidence="1 10">
        <text>ATP-independent breakage of single-stranded DNA, followed by passage and rejoining.</text>
        <dbReference type="EC" id="5.6.2.1"/>
    </reaction>
</comment>
<reference evidence="17" key="3">
    <citation type="submission" date="2015-06" db="EMBL/GenBank/DDBJ databases">
        <authorList>
            <person name="Bertelli C."/>
        </authorList>
    </citation>
    <scope>NUCLEOTIDE SEQUENCE [LARGE SCALE GENOMIC DNA]</scope>
    <source>
        <strain evidence="17">CRIB-30</strain>
    </source>
</reference>
<dbReference type="InterPro" id="IPR028612">
    <property type="entry name" value="Topoisom_1_IA"/>
</dbReference>
<comment type="caution">
    <text evidence="10">Lacks conserved residue(s) required for the propagation of feature annotation.</text>
</comment>
<evidence type="ECO:0000256" key="1">
    <source>
        <dbReference type="ARBA" id="ARBA00000213"/>
    </source>
</evidence>
<feature type="site" description="Interaction with DNA" evidence="10">
    <location>
        <position position="151"/>
    </location>
</feature>
<reference evidence="16" key="2">
    <citation type="submission" date="2015-06" db="EMBL/GenBank/DDBJ databases">
        <authorList>
            <person name="Bertelli Claire"/>
        </authorList>
    </citation>
    <scope>NUCLEOTIDE SEQUENCE [LARGE SCALE GENOMIC DNA]</scope>
    <source>
        <strain evidence="16">CRIB-30</strain>
    </source>
</reference>
<evidence type="ECO:0000259" key="13">
    <source>
        <dbReference type="PROSITE" id="PS51925"/>
    </source>
</evidence>
<keyword evidence="6" id="KW-0460">Magnesium</keyword>
<dbReference type="GO" id="GO:0003677">
    <property type="term" value="F:DNA binding"/>
    <property type="evidence" value="ECO:0007669"/>
    <property type="project" value="UniProtKB-KW"/>
</dbReference>
<dbReference type="PROSITE" id="PS51925">
    <property type="entry name" value="SWIB_MDM2"/>
    <property type="match status" value="1"/>
</dbReference>
<dbReference type="EC" id="5.6.2.1" evidence="10"/>
<keyword evidence="5" id="KW-0862">Zinc</keyword>
<dbReference type="SUPFAM" id="SSF47592">
    <property type="entry name" value="SWIB/MDM2 domain"/>
    <property type="match status" value="1"/>
</dbReference>
<dbReference type="SMART" id="SM00493">
    <property type="entry name" value="TOPRIM"/>
    <property type="match status" value="1"/>
</dbReference>
<dbReference type="InterPro" id="IPR003601">
    <property type="entry name" value="Topo_IA_2"/>
</dbReference>
<dbReference type="NCBIfam" id="TIGR01051">
    <property type="entry name" value="topA_bact"/>
    <property type="match status" value="1"/>
</dbReference>
<organism evidence="15">
    <name type="scientific">Estrella lausannensis</name>
    <dbReference type="NCBI Taxonomy" id="483423"/>
    <lineage>
        <taxon>Bacteria</taxon>
        <taxon>Pseudomonadati</taxon>
        <taxon>Chlamydiota</taxon>
        <taxon>Chlamydiia</taxon>
        <taxon>Parachlamydiales</taxon>
        <taxon>Candidatus Criblamydiaceae</taxon>
        <taxon>Estrella</taxon>
    </lineage>
</organism>
<dbReference type="CDD" id="cd10567">
    <property type="entry name" value="SWIB-MDM2_like"/>
    <property type="match status" value="1"/>
</dbReference>
<dbReference type="GO" id="GO:0003917">
    <property type="term" value="F:DNA topoisomerase type I (single strand cut, ATP-independent) activity"/>
    <property type="evidence" value="ECO:0007669"/>
    <property type="project" value="UniProtKB-UniRule"/>
</dbReference>
<dbReference type="PROSITE" id="PS52039">
    <property type="entry name" value="TOPO_IA_2"/>
    <property type="match status" value="1"/>
</dbReference>
<feature type="domain" description="DM2" evidence="13">
    <location>
        <begin position="793"/>
        <end position="871"/>
    </location>
</feature>
<dbReference type="GO" id="GO:0005694">
    <property type="term" value="C:chromosome"/>
    <property type="evidence" value="ECO:0007669"/>
    <property type="project" value="InterPro"/>
</dbReference>
<keyword evidence="7 10" id="KW-0799">Topoisomerase</keyword>
<dbReference type="InterPro" id="IPR006171">
    <property type="entry name" value="TOPRIM_dom"/>
</dbReference>
<dbReference type="InterPro" id="IPR000380">
    <property type="entry name" value="Topo_IA"/>
</dbReference>
<protein>
    <recommendedName>
        <fullName evidence="10">DNA topoisomerase 1</fullName>
        <ecNumber evidence="10">5.6.2.1</ecNumber>
    </recommendedName>
    <alternativeName>
        <fullName evidence="10">DNA topoisomerase I</fullName>
    </alternativeName>
</protein>
<dbReference type="HAMAP" id="MF_00952">
    <property type="entry name" value="Topoisom_1_prok"/>
    <property type="match status" value="1"/>
</dbReference>
<dbReference type="PROSITE" id="PS00396">
    <property type="entry name" value="TOPO_IA_1"/>
    <property type="match status" value="1"/>
</dbReference>
<dbReference type="EMBL" id="CWGJ01000025">
    <property type="protein sequence ID" value="CRX38915.1"/>
    <property type="molecule type" value="Genomic_DNA"/>
</dbReference>
<dbReference type="InterPro" id="IPR013825">
    <property type="entry name" value="Topo_IA_cen_sub2"/>
</dbReference>
<dbReference type="SMART" id="SM00436">
    <property type="entry name" value="TOP1Bc"/>
    <property type="match status" value="1"/>
</dbReference>
<feature type="site" description="Interaction with DNA" evidence="10">
    <location>
        <position position="143"/>
    </location>
</feature>
<dbReference type="Pfam" id="PF01396">
    <property type="entry name" value="Zn_ribbon_Top1"/>
    <property type="match status" value="3"/>
</dbReference>
<dbReference type="InterPro" id="IPR005733">
    <property type="entry name" value="TopoI_bac-type"/>
</dbReference>
<dbReference type="CDD" id="cd00186">
    <property type="entry name" value="TOP1Ac"/>
    <property type="match status" value="1"/>
</dbReference>
<feature type="site" description="Interaction with DNA" evidence="10">
    <location>
        <position position="33"/>
    </location>
</feature>
<comment type="function">
    <text evidence="10">Releases the supercoiling and torsional tension of DNA, which is introduced during the DNA replication and transcription, by transiently cleaving and rejoining one strand of the DNA duplex. Introduces a single-strand break via transesterification at a target site in duplex DNA. The scissile phosphodiester is attacked by the catalytic tyrosine of the enzyme, resulting in the formation of a DNA-(5'-phosphotyrosyl)-enzyme intermediate and the expulsion of a 3'-OH DNA strand. The free DNA strand then undergoes passage around the unbroken strand, thus removing DNA supercoils. Finally, in the religation step, the DNA 3'-OH attacks the covalent intermediate to expel the active-site tyrosine and restore the DNA phosphodiester backbone.</text>
</comment>
<evidence type="ECO:0000256" key="5">
    <source>
        <dbReference type="ARBA" id="ARBA00022833"/>
    </source>
</evidence>
<evidence type="ECO:0000313" key="15">
    <source>
        <dbReference type="EMBL" id="AEM01134.1"/>
    </source>
</evidence>
<keyword evidence="9 10" id="KW-0413">Isomerase</keyword>
<feature type="site" description="Interaction with DNA" evidence="10">
    <location>
        <position position="146"/>
    </location>
</feature>
<feature type="domain" description="Topo IA-type catalytic" evidence="14">
    <location>
        <begin position="132"/>
        <end position="579"/>
    </location>
</feature>
<evidence type="ECO:0000256" key="11">
    <source>
        <dbReference type="SAM" id="MobiDB-lite"/>
    </source>
</evidence>
<dbReference type="NCBIfam" id="NF004966">
    <property type="entry name" value="PRK06319.1"/>
    <property type="match status" value="1"/>
</dbReference>
<name>G1FGU3_9BACT</name>
<dbReference type="Gene3D" id="3.40.50.140">
    <property type="match status" value="1"/>
</dbReference>
<keyword evidence="3" id="KW-0479">Metal-binding</keyword>
<dbReference type="Gene3D" id="3.30.65.10">
    <property type="entry name" value="Bacterial Topoisomerase I, domain 1"/>
    <property type="match status" value="3"/>
</dbReference>
<reference evidence="15" key="1">
    <citation type="journal article" date="2011" name="Microbes Infect.">
        <title>Estrella lausannensis, a new star in the Chlamydiales order.</title>
        <authorList>
            <person name="Lienard J."/>
            <person name="Croxatto A."/>
            <person name="Prod'hom G."/>
            <person name="Greub G."/>
        </authorList>
    </citation>
    <scope>NUCLEOTIDE SEQUENCE</scope>
    <source>
        <strain evidence="15">CRIB-30</strain>
    </source>
</reference>
<evidence type="ECO:0000256" key="2">
    <source>
        <dbReference type="ARBA" id="ARBA00009446"/>
    </source>
</evidence>
<feature type="region of interest" description="Disordered" evidence="11">
    <location>
        <begin position="748"/>
        <end position="795"/>
    </location>
</feature>
<evidence type="ECO:0000256" key="8">
    <source>
        <dbReference type="ARBA" id="ARBA00023125"/>
    </source>
</evidence>
<evidence type="ECO:0000256" key="10">
    <source>
        <dbReference type="HAMAP-Rule" id="MF_00952"/>
    </source>
</evidence>
<dbReference type="Pfam" id="PF01131">
    <property type="entry name" value="Topoisom_bac"/>
    <property type="match status" value="1"/>
</dbReference>
<dbReference type="PANTHER" id="PTHR42785">
    <property type="entry name" value="DNA TOPOISOMERASE, TYPE IA, CORE"/>
    <property type="match status" value="1"/>
</dbReference>
<accession>G1FGU3</accession>
<feature type="site" description="Interaction with DNA" evidence="10">
    <location>
        <position position="142"/>
    </location>
</feature>
<dbReference type="SMART" id="SM00151">
    <property type="entry name" value="SWIB"/>
    <property type="match status" value="1"/>
</dbReference>
<dbReference type="SUPFAM" id="SSF57783">
    <property type="entry name" value="Zinc beta-ribbon"/>
    <property type="match status" value="2"/>
</dbReference>
<dbReference type="InterPro" id="IPR013498">
    <property type="entry name" value="Topo_IA_Znf"/>
</dbReference>
<dbReference type="OrthoDB" id="9804262at2"/>
<dbReference type="InterPro" id="IPR013497">
    <property type="entry name" value="Topo_IA_cen"/>
</dbReference>
<gene>
    <name evidence="10 15" type="primary">topA</name>
    <name evidence="16" type="ORF">ELAC_1587</name>
</gene>
<evidence type="ECO:0000313" key="17">
    <source>
        <dbReference type="Proteomes" id="UP000220251"/>
    </source>
</evidence>
<dbReference type="PANTHER" id="PTHR42785:SF1">
    <property type="entry name" value="DNA TOPOISOMERASE"/>
    <property type="match status" value="1"/>
</dbReference>
<dbReference type="Gene3D" id="2.70.20.10">
    <property type="entry name" value="Topoisomerase I, domain 3"/>
    <property type="match status" value="1"/>
</dbReference>
<dbReference type="InterPro" id="IPR023405">
    <property type="entry name" value="Topo_IA_core_domain"/>
</dbReference>
<dbReference type="EMBL" id="JN201888">
    <property type="protein sequence ID" value="AEM01134.1"/>
    <property type="molecule type" value="Genomic_DNA"/>
</dbReference>
<evidence type="ECO:0000256" key="7">
    <source>
        <dbReference type="ARBA" id="ARBA00023029"/>
    </source>
</evidence>
<dbReference type="PRINTS" id="PR00417">
    <property type="entry name" value="PRTPISMRASEI"/>
</dbReference>